<evidence type="ECO:0000313" key="1">
    <source>
        <dbReference type="EMBL" id="EGC20916.1"/>
    </source>
</evidence>
<dbReference type="HOGENOM" id="CLU_3314706_0_0_10"/>
<gene>
    <name evidence="1" type="ORF">HMPREF9141_0556</name>
</gene>
<comment type="caution">
    <text evidence="1">The sequence shown here is derived from an EMBL/GenBank/DDBJ whole genome shotgun (WGS) entry which is preliminary data.</text>
</comment>
<accession>F0F4P0</accession>
<dbReference type="STRING" id="888743.HMPREF9141_0556"/>
<reference evidence="1 2" key="1">
    <citation type="submission" date="2011-01" db="EMBL/GenBank/DDBJ databases">
        <authorList>
            <person name="Muzny D."/>
            <person name="Qin X."/>
            <person name="Deng J."/>
            <person name="Jiang H."/>
            <person name="Liu Y."/>
            <person name="Qu J."/>
            <person name="Song X.-Z."/>
            <person name="Zhang L."/>
            <person name="Thornton R."/>
            <person name="Coyle M."/>
            <person name="Francisco L."/>
            <person name="Jackson L."/>
            <person name="Javaid M."/>
            <person name="Korchina V."/>
            <person name="Kovar C."/>
            <person name="Mata R."/>
            <person name="Mathew T."/>
            <person name="Ngo R."/>
            <person name="Nguyen L."/>
            <person name="Nguyen N."/>
            <person name="Okwuonu G."/>
            <person name="Ongeri F."/>
            <person name="Pham C."/>
            <person name="Simmons D."/>
            <person name="Wilczek-Boney K."/>
            <person name="Hale W."/>
            <person name="Jakkamsetti A."/>
            <person name="Pham P."/>
            <person name="Ruth R."/>
            <person name="San Lucas F."/>
            <person name="Warren J."/>
            <person name="Zhang J."/>
            <person name="Zhao Z."/>
            <person name="Zhou C."/>
            <person name="Zhu D."/>
            <person name="Lee S."/>
            <person name="Bess C."/>
            <person name="Blankenburg K."/>
            <person name="Forbes L."/>
            <person name="Fu Q."/>
            <person name="Gubbala S."/>
            <person name="Hirani K."/>
            <person name="Jayaseelan J.C."/>
            <person name="Lara F."/>
            <person name="Munidasa M."/>
            <person name="Palculict T."/>
            <person name="Patil S."/>
            <person name="Pu L.-L."/>
            <person name="Saada N."/>
            <person name="Tang L."/>
            <person name="Weissenberger G."/>
            <person name="Zhu Y."/>
            <person name="Hemphill L."/>
            <person name="Shang Y."/>
            <person name="Youmans B."/>
            <person name="Ayvaz T."/>
            <person name="Ross M."/>
            <person name="Santibanez J."/>
            <person name="Aqrawi P."/>
            <person name="Gross S."/>
            <person name="Joshi V."/>
            <person name="Fowler G."/>
            <person name="Nazareth L."/>
            <person name="Reid J."/>
            <person name="Worley K."/>
            <person name="Petrosino J."/>
            <person name="Highlander S."/>
            <person name="Gibbs R."/>
        </authorList>
    </citation>
    <scope>NUCLEOTIDE SEQUENCE [LARGE SCALE GENOMIC DNA]</scope>
    <source>
        <strain evidence="1 2">DSM 16608</strain>
    </source>
</reference>
<proteinExistence type="predicted"/>
<keyword evidence="2" id="KW-1185">Reference proteome</keyword>
<evidence type="ECO:0000313" key="2">
    <source>
        <dbReference type="Proteomes" id="UP000005697"/>
    </source>
</evidence>
<dbReference type="EMBL" id="AEWX01000005">
    <property type="protein sequence ID" value="EGC20916.1"/>
    <property type="molecule type" value="Genomic_DNA"/>
</dbReference>
<dbReference type="Proteomes" id="UP000005697">
    <property type="component" value="Unassembled WGS sequence"/>
</dbReference>
<protein>
    <submittedName>
        <fullName evidence="1">Uncharacterized protein</fullName>
    </submittedName>
</protein>
<sequence>MGVDVLWGSGKVMAGSGRDIPVLQPRPPWLKKQISTCIL</sequence>
<name>F0F4P0_9BACT</name>
<organism evidence="1 2">
    <name type="scientific">Prevotella multiformis DSM 16608</name>
    <dbReference type="NCBI Taxonomy" id="888743"/>
    <lineage>
        <taxon>Bacteria</taxon>
        <taxon>Pseudomonadati</taxon>
        <taxon>Bacteroidota</taxon>
        <taxon>Bacteroidia</taxon>
        <taxon>Bacteroidales</taxon>
        <taxon>Prevotellaceae</taxon>
        <taxon>Prevotella</taxon>
    </lineage>
</organism>
<dbReference type="AlphaFoldDB" id="F0F4P0"/>